<evidence type="ECO:0000313" key="3">
    <source>
        <dbReference type="Proteomes" id="UP000028542"/>
    </source>
</evidence>
<name>A0A084JIE1_9CLOT</name>
<evidence type="ECO:0000256" key="1">
    <source>
        <dbReference type="SAM" id="Phobius"/>
    </source>
</evidence>
<evidence type="ECO:0008006" key="4">
    <source>
        <dbReference type="Google" id="ProtNLM"/>
    </source>
</evidence>
<feature type="transmembrane region" description="Helical" evidence="1">
    <location>
        <begin position="40"/>
        <end position="58"/>
    </location>
</feature>
<dbReference type="Pfam" id="PF10779">
    <property type="entry name" value="XhlA"/>
    <property type="match status" value="1"/>
</dbReference>
<accession>A0A084JIE1</accession>
<dbReference type="AlphaFoldDB" id="A0A084JIE1"/>
<keyword evidence="1" id="KW-0812">Transmembrane</keyword>
<comment type="caution">
    <text evidence="2">The sequence shown here is derived from an EMBL/GenBank/DDBJ whole genome shotgun (WGS) entry which is preliminary data.</text>
</comment>
<sequence length="60" mass="6957">MADENTQEIKERLVRIETLLEVNNKDLYNRVKKLEDSQTWLWRTVVGALIGGAIAIIFKI</sequence>
<dbReference type="Proteomes" id="UP000028542">
    <property type="component" value="Unassembled WGS sequence"/>
</dbReference>
<keyword evidence="1" id="KW-0472">Membrane</keyword>
<dbReference type="InterPro" id="IPR019715">
    <property type="entry name" value="Haemolysin_XhlA"/>
</dbReference>
<dbReference type="RefSeq" id="WP_035129067.1">
    <property type="nucleotide sequence ID" value="NZ_JPMD01000001.1"/>
</dbReference>
<organism evidence="2 3">
    <name type="scientific">Clostridium sulfidigenes</name>
    <dbReference type="NCBI Taxonomy" id="318464"/>
    <lineage>
        <taxon>Bacteria</taxon>
        <taxon>Bacillati</taxon>
        <taxon>Bacillota</taxon>
        <taxon>Clostridia</taxon>
        <taxon>Eubacteriales</taxon>
        <taxon>Clostridiaceae</taxon>
        <taxon>Clostridium</taxon>
    </lineage>
</organism>
<keyword evidence="3" id="KW-1185">Reference proteome</keyword>
<reference evidence="2 3" key="1">
    <citation type="submission" date="2014-07" db="EMBL/GenBank/DDBJ databases">
        <title>Draft genome of Clostridium sulfidigenes 113A isolated from sediments associated with methane hydrate from Krishna Godavari basin.</title>
        <authorList>
            <person name="Honkalas V.S."/>
            <person name="Dabir A.P."/>
            <person name="Arora P."/>
            <person name="Dhakephalkar P.K."/>
        </authorList>
    </citation>
    <scope>NUCLEOTIDE SEQUENCE [LARGE SCALE GENOMIC DNA]</scope>
    <source>
        <strain evidence="2 3">113A</strain>
    </source>
</reference>
<dbReference type="EMBL" id="JPMD01000001">
    <property type="protein sequence ID" value="KEZ88725.1"/>
    <property type="molecule type" value="Genomic_DNA"/>
</dbReference>
<dbReference type="STRING" id="318464.IO99_00685"/>
<evidence type="ECO:0000313" key="2">
    <source>
        <dbReference type="EMBL" id="KEZ88725.1"/>
    </source>
</evidence>
<proteinExistence type="predicted"/>
<keyword evidence="1" id="KW-1133">Transmembrane helix</keyword>
<gene>
    <name evidence="2" type="ORF">IO99_00685</name>
</gene>
<protein>
    <recommendedName>
        <fullName evidence="4">Hemolysin XhlA</fullName>
    </recommendedName>
</protein>